<protein>
    <submittedName>
        <fullName evidence="2">Uncharacterized protein</fullName>
    </submittedName>
</protein>
<evidence type="ECO:0000313" key="2">
    <source>
        <dbReference type="EMBL" id="XBH07846.1"/>
    </source>
</evidence>
<dbReference type="EMBL" id="CP155447">
    <property type="protein sequence ID" value="XBH07846.1"/>
    <property type="molecule type" value="Genomic_DNA"/>
</dbReference>
<evidence type="ECO:0000256" key="1">
    <source>
        <dbReference type="SAM" id="MobiDB-lite"/>
    </source>
</evidence>
<dbReference type="RefSeq" id="WP_406700684.1">
    <property type="nucleotide sequence ID" value="NZ_CP155447.1"/>
</dbReference>
<name>A0AAU7CT50_9BACT</name>
<organism evidence="2">
    <name type="scientific">Singulisphaera sp. Ch08</name>
    <dbReference type="NCBI Taxonomy" id="3120278"/>
    <lineage>
        <taxon>Bacteria</taxon>
        <taxon>Pseudomonadati</taxon>
        <taxon>Planctomycetota</taxon>
        <taxon>Planctomycetia</taxon>
        <taxon>Isosphaerales</taxon>
        <taxon>Isosphaeraceae</taxon>
        <taxon>Singulisphaera</taxon>
    </lineage>
</organism>
<dbReference type="PROSITE" id="PS51257">
    <property type="entry name" value="PROKAR_LIPOPROTEIN"/>
    <property type="match status" value="1"/>
</dbReference>
<sequence>MKRSLSSALILGLLVSPVIGLVGCGQESKVEKVETVSGPGGTTTTSSEVKVESTGENPPPNSAGQTVK</sequence>
<feature type="region of interest" description="Disordered" evidence="1">
    <location>
        <begin position="30"/>
        <end position="68"/>
    </location>
</feature>
<accession>A0AAU7CT50</accession>
<dbReference type="AlphaFoldDB" id="A0AAU7CT50"/>
<proteinExistence type="predicted"/>
<reference evidence="2" key="1">
    <citation type="submission" date="2024-05" db="EMBL/GenBank/DDBJ databases">
        <title>Planctomycetes of the genus Singulisphaera possess chitinolytic capabilities.</title>
        <authorList>
            <person name="Ivanova A."/>
        </authorList>
    </citation>
    <scope>NUCLEOTIDE SEQUENCE</scope>
    <source>
        <strain evidence="2">Ch08T</strain>
    </source>
</reference>
<gene>
    <name evidence="2" type="ORF">V5E97_17985</name>
</gene>
<feature type="compositionally biased region" description="Low complexity" evidence="1">
    <location>
        <begin position="42"/>
        <end position="56"/>
    </location>
</feature>